<gene>
    <name evidence="3" type="ORF">GNP95_08950</name>
</gene>
<comment type="caution">
    <text evidence="3">The sequence shown here is derived from an EMBL/GenBank/DDBJ whole genome shotgun (WGS) entry which is preliminary data.</text>
</comment>
<dbReference type="PANTHER" id="PTHR43249:SF1">
    <property type="entry name" value="D-GLUCOSIDE 3-DEHYDROGENASE"/>
    <property type="match status" value="1"/>
</dbReference>
<dbReference type="RefSeq" id="WP_155610493.1">
    <property type="nucleotide sequence ID" value="NZ_WNZW01000002.1"/>
</dbReference>
<evidence type="ECO:0000259" key="2">
    <source>
        <dbReference type="Pfam" id="PF22725"/>
    </source>
</evidence>
<sequence>MNQLNAVIVGCGAIGPIHAAAIRQSEASELFGACDIVKERAETLAGKGDCRVYTDFKQVLSDPAVHSLHICTPHHLHAEMAIQAAEAGKHIVLEKPIAMNVAEARKVADAVKASGVACCAILQNRLNPSIEKAKELIAEGTLGRMLGIKGFLTWRRTADYYRSDSWRGKWATEGGGLLINQAVHMLDLLYYLGGEIEAVQGNIDTRVLQDIIEVEDTAEATLYYKDGKAGMFYATNGHSENSPFFIEMHMEKGLLRYMDNQLMLVSGRDVQWLESDVLSANQQPAVGKSYWGQGHARLIDQFYRKLAYGDGSYVPLQETAYSMGLLDAIYASSKRRCRQTVELF</sequence>
<organism evidence="3 4">
    <name type="scientific">Paenibacillus woosongensis</name>
    <dbReference type="NCBI Taxonomy" id="307580"/>
    <lineage>
        <taxon>Bacteria</taxon>
        <taxon>Bacillati</taxon>
        <taxon>Bacillota</taxon>
        <taxon>Bacilli</taxon>
        <taxon>Bacillales</taxon>
        <taxon>Paenibacillaceae</taxon>
        <taxon>Paenibacillus</taxon>
    </lineage>
</organism>
<proteinExistence type="predicted"/>
<dbReference type="InterPro" id="IPR052515">
    <property type="entry name" value="Gfo/Idh/MocA_Oxidoreductase"/>
</dbReference>
<evidence type="ECO:0000259" key="1">
    <source>
        <dbReference type="Pfam" id="PF01408"/>
    </source>
</evidence>
<dbReference type="Pfam" id="PF22725">
    <property type="entry name" value="GFO_IDH_MocA_C3"/>
    <property type="match status" value="1"/>
</dbReference>
<dbReference type="Proteomes" id="UP000447876">
    <property type="component" value="Unassembled WGS sequence"/>
</dbReference>
<dbReference type="SUPFAM" id="SSF51735">
    <property type="entry name" value="NAD(P)-binding Rossmann-fold domains"/>
    <property type="match status" value="1"/>
</dbReference>
<accession>A0A7X2Z0C1</accession>
<dbReference type="InterPro" id="IPR000683">
    <property type="entry name" value="Gfo/Idh/MocA-like_OxRdtase_N"/>
</dbReference>
<name>A0A7X2Z0C1_9BACL</name>
<reference evidence="3 4" key="1">
    <citation type="submission" date="2019-11" db="EMBL/GenBank/DDBJ databases">
        <title>Draft genome sequences of five Paenibacillus species of dairy origin.</title>
        <authorList>
            <person name="Olajide A.M."/>
            <person name="Chen S."/>
            <person name="Lapointe G."/>
        </authorList>
    </citation>
    <scope>NUCLEOTIDE SEQUENCE [LARGE SCALE GENOMIC DNA]</scope>
    <source>
        <strain evidence="3 4">12CR55</strain>
    </source>
</reference>
<feature type="domain" description="GFO/IDH/MocA-like oxidoreductase" evidence="2">
    <location>
        <begin position="131"/>
        <end position="255"/>
    </location>
</feature>
<dbReference type="Pfam" id="PF01408">
    <property type="entry name" value="GFO_IDH_MocA"/>
    <property type="match status" value="1"/>
</dbReference>
<dbReference type="Gene3D" id="3.30.360.10">
    <property type="entry name" value="Dihydrodipicolinate Reductase, domain 2"/>
    <property type="match status" value="1"/>
</dbReference>
<evidence type="ECO:0000313" key="3">
    <source>
        <dbReference type="EMBL" id="MUG45123.1"/>
    </source>
</evidence>
<evidence type="ECO:0000313" key="4">
    <source>
        <dbReference type="Proteomes" id="UP000447876"/>
    </source>
</evidence>
<feature type="domain" description="Gfo/Idh/MocA-like oxidoreductase N-terminal" evidence="1">
    <location>
        <begin position="5"/>
        <end position="118"/>
    </location>
</feature>
<dbReference type="OrthoDB" id="9815825at2"/>
<dbReference type="InterPro" id="IPR036291">
    <property type="entry name" value="NAD(P)-bd_dom_sf"/>
</dbReference>
<dbReference type="SUPFAM" id="SSF55347">
    <property type="entry name" value="Glyceraldehyde-3-phosphate dehydrogenase-like, C-terminal domain"/>
    <property type="match status" value="1"/>
</dbReference>
<dbReference type="AlphaFoldDB" id="A0A7X2Z0C1"/>
<dbReference type="EMBL" id="WNZW01000002">
    <property type="protein sequence ID" value="MUG45123.1"/>
    <property type="molecule type" value="Genomic_DNA"/>
</dbReference>
<dbReference type="Gene3D" id="3.40.50.720">
    <property type="entry name" value="NAD(P)-binding Rossmann-like Domain"/>
    <property type="match status" value="1"/>
</dbReference>
<protein>
    <submittedName>
        <fullName evidence="3">Gfo/Idh/MocA family oxidoreductase</fullName>
    </submittedName>
</protein>
<dbReference type="GO" id="GO:0000166">
    <property type="term" value="F:nucleotide binding"/>
    <property type="evidence" value="ECO:0007669"/>
    <property type="project" value="InterPro"/>
</dbReference>
<dbReference type="PANTHER" id="PTHR43249">
    <property type="entry name" value="UDP-N-ACETYL-2-AMINO-2-DEOXY-D-GLUCURONATE OXIDASE"/>
    <property type="match status" value="1"/>
</dbReference>
<dbReference type="InterPro" id="IPR055170">
    <property type="entry name" value="GFO_IDH_MocA-like_dom"/>
</dbReference>